<reference evidence="1 2" key="1">
    <citation type="journal article" date="2019" name="Nat. Ecol. Evol.">
        <title>Megaphylogeny resolves global patterns of mushroom evolution.</title>
        <authorList>
            <person name="Varga T."/>
            <person name="Krizsan K."/>
            <person name="Foldi C."/>
            <person name="Dima B."/>
            <person name="Sanchez-Garcia M."/>
            <person name="Sanchez-Ramirez S."/>
            <person name="Szollosi G.J."/>
            <person name="Szarkandi J.G."/>
            <person name="Papp V."/>
            <person name="Albert L."/>
            <person name="Andreopoulos W."/>
            <person name="Angelini C."/>
            <person name="Antonin V."/>
            <person name="Barry K.W."/>
            <person name="Bougher N.L."/>
            <person name="Buchanan P."/>
            <person name="Buyck B."/>
            <person name="Bense V."/>
            <person name="Catcheside P."/>
            <person name="Chovatia M."/>
            <person name="Cooper J."/>
            <person name="Damon W."/>
            <person name="Desjardin D."/>
            <person name="Finy P."/>
            <person name="Geml J."/>
            <person name="Haridas S."/>
            <person name="Hughes K."/>
            <person name="Justo A."/>
            <person name="Karasinski D."/>
            <person name="Kautmanova I."/>
            <person name="Kiss B."/>
            <person name="Kocsube S."/>
            <person name="Kotiranta H."/>
            <person name="LaButti K.M."/>
            <person name="Lechner B.E."/>
            <person name="Liimatainen K."/>
            <person name="Lipzen A."/>
            <person name="Lukacs Z."/>
            <person name="Mihaltcheva S."/>
            <person name="Morgado L.N."/>
            <person name="Niskanen T."/>
            <person name="Noordeloos M.E."/>
            <person name="Ohm R.A."/>
            <person name="Ortiz-Santana B."/>
            <person name="Ovrebo C."/>
            <person name="Racz N."/>
            <person name="Riley R."/>
            <person name="Savchenko A."/>
            <person name="Shiryaev A."/>
            <person name="Soop K."/>
            <person name="Spirin V."/>
            <person name="Szebenyi C."/>
            <person name="Tomsovsky M."/>
            <person name="Tulloss R.E."/>
            <person name="Uehling J."/>
            <person name="Grigoriev I.V."/>
            <person name="Vagvolgyi C."/>
            <person name="Papp T."/>
            <person name="Martin F.M."/>
            <person name="Miettinen O."/>
            <person name="Hibbett D.S."/>
            <person name="Nagy L.G."/>
        </authorList>
    </citation>
    <scope>NUCLEOTIDE SEQUENCE [LARGE SCALE GENOMIC DNA]</scope>
    <source>
        <strain evidence="1 2">NL-1719</strain>
    </source>
</reference>
<keyword evidence="2" id="KW-1185">Reference proteome</keyword>
<name>A0ACD3AXI2_9AGAR</name>
<dbReference type="Proteomes" id="UP000308600">
    <property type="component" value="Unassembled WGS sequence"/>
</dbReference>
<proteinExistence type="predicted"/>
<dbReference type="EMBL" id="ML208315">
    <property type="protein sequence ID" value="TFK70307.1"/>
    <property type="molecule type" value="Genomic_DNA"/>
</dbReference>
<evidence type="ECO:0000313" key="2">
    <source>
        <dbReference type="Proteomes" id="UP000308600"/>
    </source>
</evidence>
<gene>
    <name evidence="1" type="ORF">BDN72DRAFT_818996</name>
</gene>
<evidence type="ECO:0000313" key="1">
    <source>
        <dbReference type="EMBL" id="TFK70307.1"/>
    </source>
</evidence>
<protein>
    <submittedName>
        <fullName evidence="1">Uncharacterized protein</fullName>
    </submittedName>
</protein>
<sequence length="974" mass="108163">MLPPGHNPQSPMAAPPTMHSALHMDPNQQMQIQQPGPPPPPMVTSSTPMKKRKKNDNGNDEGSSTSEPRRLRRSHEACARCRSKKIKCDSKHPRCTACATAGTPCHQEDRHRQTLTPRGHTERVEHQLAQCEALLKRHIPGFDLDKLDEILAREGIDIGSVTPSAPTPAFQFDQQPPTNRPFRTDPNGPPSGGPPLKGYMALYPPPPQHMMPPPGYPHAMLPYGAPPYQMPMQGPHGPYNPHIHPAFQPPPPAPAPPPVPTPTRPVQPAKGTDPAGNDLSSTESLAKNFGVTAAIMNQLPPALDKEDLAVGSSGLTSGRDREIEALTPKNTAKWMSVTLRRNSNPDPPNTLSLSGPASRAPSVEVWLPKDRSMVQYIVGVYFSRLNMHRPVFFRKDFERVLSDLYEGQKISHDPGFVCSLYLILALGTLSELNHRAANSDMDNKADVHLGSTMAKNLMPEDWPAHDEFFERALAVKPDLRVTISSLQALILLHWYLYTERQGRTLWRLVGSLVRLSVELGLHHDPTTQINTNTQQCIFSEEECQLRIRLWCIVLVHDRGTSILLGRPLAINPSDSNTPLATNSQYSLEPFSEHFELSHPVAEIQADIINSLYTPQSPGSDKFMRSAARIIKRMSDFHARLPERYKNYFGGTADWTVEQKVKLVQEITEDEGLTLLKIGIARILLLRAVFSAKDLPLAYRHRALIDAIITSHNTIIVHSQLIRFPDIAFFTSPIPLHIAAMVILYGHMSKCDSLPKNIALEDVWLALDMLPRFRWRWERKDVNGGHPLIAKLAERVMNVNLHQIHPVISPMLLCELEWDEDIIISPIPKSQQTTPTLSAAPYASSSSSSSNGQQTRPLRDPKNVNGHGSGSNTPPGKQLVDVPTTLFYPFFPESFQPQSTQPSGNGNGNGNGNGHQDYTQILAVAAQQDGSYGCQPSQDLYMSEEREVPHTAGLQMWMNVGQRQNVQNSYPPSQS</sequence>
<organism evidence="1 2">
    <name type="scientific">Pluteus cervinus</name>
    <dbReference type="NCBI Taxonomy" id="181527"/>
    <lineage>
        <taxon>Eukaryota</taxon>
        <taxon>Fungi</taxon>
        <taxon>Dikarya</taxon>
        <taxon>Basidiomycota</taxon>
        <taxon>Agaricomycotina</taxon>
        <taxon>Agaricomycetes</taxon>
        <taxon>Agaricomycetidae</taxon>
        <taxon>Agaricales</taxon>
        <taxon>Pluteineae</taxon>
        <taxon>Pluteaceae</taxon>
        <taxon>Pluteus</taxon>
    </lineage>
</organism>
<accession>A0ACD3AXI2</accession>